<name>A0A1W1ZD95_9FIRM</name>
<dbReference type="InterPro" id="IPR003370">
    <property type="entry name" value="Chromate_transpt"/>
</dbReference>
<keyword evidence="9" id="KW-1185">Reference proteome</keyword>
<organism evidence="8 9">
    <name type="scientific">Papillibacter cinnamivorans DSM 12816</name>
    <dbReference type="NCBI Taxonomy" id="1122930"/>
    <lineage>
        <taxon>Bacteria</taxon>
        <taxon>Bacillati</taxon>
        <taxon>Bacillota</taxon>
        <taxon>Clostridia</taxon>
        <taxon>Eubacteriales</taxon>
        <taxon>Oscillospiraceae</taxon>
        <taxon>Papillibacter</taxon>
    </lineage>
</organism>
<keyword evidence="3" id="KW-1003">Cell membrane</keyword>
<feature type="transmembrane region" description="Helical" evidence="7">
    <location>
        <begin position="113"/>
        <end position="132"/>
    </location>
</feature>
<dbReference type="EMBL" id="FWXW01000002">
    <property type="protein sequence ID" value="SMC46410.1"/>
    <property type="molecule type" value="Genomic_DNA"/>
</dbReference>
<sequence>MSELLDLFFIFFKIGLFTIGGGYVIISLVQQELVSLGYMTLKEAIDMVAISQMTPGAFGINAATFTGMRLYGFWGGLAATLGVMLPSVVICILVAKFFFTFNKKPLVQSAMMGLRPVVFGLITSALLTIAKASLFPSGFFGFDWPVAVIAVAVFTLMVKTKINPVYLILGSGVLGAILFH</sequence>
<protein>
    <submittedName>
        <fullName evidence="8">Chromate transporter</fullName>
    </submittedName>
</protein>
<dbReference type="GO" id="GO:0015109">
    <property type="term" value="F:chromate transmembrane transporter activity"/>
    <property type="evidence" value="ECO:0007669"/>
    <property type="project" value="InterPro"/>
</dbReference>
<evidence type="ECO:0000256" key="2">
    <source>
        <dbReference type="ARBA" id="ARBA00005262"/>
    </source>
</evidence>
<reference evidence="8 9" key="1">
    <citation type="submission" date="2017-04" db="EMBL/GenBank/DDBJ databases">
        <authorList>
            <person name="Afonso C.L."/>
            <person name="Miller P.J."/>
            <person name="Scott M.A."/>
            <person name="Spackman E."/>
            <person name="Goraichik I."/>
            <person name="Dimitrov K.M."/>
            <person name="Suarez D.L."/>
            <person name="Swayne D.E."/>
        </authorList>
    </citation>
    <scope>NUCLEOTIDE SEQUENCE [LARGE SCALE GENOMIC DNA]</scope>
    <source>
        <strain evidence="8 9">DSM 12816</strain>
    </source>
</reference>
<feature type="transmembrane region" description="Helical" evidence="7">
    <location>
        <begin position="163"/>
        <end position="179"/>
    </location>
</feature>
<evidence type="ECO:0000256" key="3">
    <source>
        <dbReference type="ARBA" id="ARBA00022475"/>
    </source>
</evidence>
<gene>
    <name evidence="8" type="ORF">SAMN02745168_0975</name>
</gene>
<dbReference type="RefSeq" id="WP_084233617.1">
    <property type="nucleotide sequence ID" value="NZ_FWXW01000002.1"/>
</dbReference>
<dbReference type="OrthoDB" id="9788907at2"/>
<dbReference type="GO" id="GO:0005886">
    <property type="term" value="C:plasma membrane"/>
    <property type="evidence" value="ECO:0007669"/>
    <property type="project" value="UniProtKB-SubCell"/>
</dbReference>
<dbReference type="PANTHER" id="PTHR43663:SF1">
    <property type="entry name" value="CHROMATE TRANSPORTER"/>
    <property type="match status" value="1"/>
</dbReference>
<keyword evidence="5 7" id="KW-1133">Transmembrane helix</keyword>
<dbReference type="Pfam" id="PF02417">
    <property type="entry name" value="Chromate_transp"/>
    <property type="match status" value="1"/>
</dbReference>
<evidence type="ECO:0000256" key="4">
    <source>
        <dbReference type="ARBA" id="ARBA00022692"/>
    </source>
</evidence>
<evidence type="ECO:0000313" key="9">
    <source>
        <dbReference type="Proteomes" id="UP000192790"/>
    </source>
</evidence>
<dbReference type="AlphaFoldDB" id="A0A1W1ZD95"/>
<dbReference type="InterPro" id="IPR052518">
    <property type="entry name" value="CHR_Transporter"/>
</dbReference>
<evidence type="ECO:0000313" key="8">
    <source>
        <dbReference type="EMBL" id="SMC46410.1"/>
    </source>
</evidence>
<evidence type="ECO:0000256" key="6">
    <source>
        <dbReference type="ARBA" id="ARBA00023136"/>
    </source>
</evidence>
<dbReference type="STRING" id="1122930.SAMN02745168_0975"/>
<dbReference type="PANTHER" id="PTHR43663">
    <property type="entry name" value="CHROMATE TRANSPORT PROTEIN-RELATED"/>
    <property type="match status" value="1"/>
</dbReference>
<feature type="transmembrane region" description="Helical" evidence="7">
    <location>
        <begin position="138"/>
        <end position="156"/>
    </location>
</feature>
<comment type="subcellular location">
    <subcellularLocation>
        <location evidence="1">Cell membrane</location>
        <topology evidence="1">Multi-pass membrane protein</topology>
    </subcellularLocation>
</comment>
<evidence type="ECO:0000256" key="1">
    <source>
        <dbReference type="ARBA" id="ARBA00004651"/>
    </source>
</evidence>
<evidence type="ECO:0000256" key="7">
    <source>
        <dbReference type="SAM" id="Phobius"/>
    </source>
</evidence>
<feature type="transmembrane region" description="Helical" evidence="7">
    <location>
        <begin position="7"/>
        <end position="29"/>
    </location>
</feature>
<feature type="transmembrane region" description="Helical" evidence="7">
    <location>
        <begin position="73"/>
        <end position="101"/>
    </location>
</feature>
<comment type="similarity">
    <text evidence="2">Belongs to the chromate ion transporter (CHR) (TC 2.A.51) family.</text>
</comment>
<dbReference type="Proteomes" id="UP000192790">
    <property type="component" value="Unassembled WGS sequence"/>
</dbReference>
<accession>A0A1W1ZD95</accession>
<keyword evidence="6 7" id="KW-0472">Membrane</keyword>
<proteinExistence type="inferred from homology"/>
<evidence type="ECO:0000256" key="5">
    <source>
        <dbReference type="ARBA" id="ARBA00022989"/>
    </source>
</evidence>
<keyword evidence="4 7" id="KW-0812">Transmembrane</keyword>